<evidence type="ECO:0000313" key="4">
    <source>
        <dbReference type="Proteomes" id="UP000070069"/>
    </source>
</evidence>
<sequence>MNVQQILNQIINSYNNNTLEFCFFCLLIFVVLILIGPIIFFVLFFIKTVFRILYYIFLFNWNFIFGKKPKNKKNNDEIPQISINNQHPNYNEKNLTLIEMKILEINQKENRQSHHNLIKLELNQNKLENKIELNEQKNYFEKKLLEQQIKFLEKEIEKIKNKEINKKQEQEEILKINNLKQKQEYDINLSNIEETEENFSKYNKIPEDLKKIFDKITNLENIQFYILSNIIKNNKSYYDEKKHIFYIIPKDLIFIKSILSKKNEENEKLIN</sequence>
<organism evidence="3 4">
    <name type="scientific">Candidatus Phytoplasma oryzae</name>
    <dbReference type="NCBI Taxonomy" id="203274"/>
    <lineage>
        <taxon>Bacteria</taxon>
        <taxon>Bacillati</taxon>
        <taxon>Mycoplasmatota</taxon>
        <taxon>Mollicutes</taxon>
        <taxon>Acholeplasmatales</taxon>
        <taxon>Acholeplasmataceae</taxon>
        <taxon>Candidatus Phytoplasma</taxon>
        <taxon>16SrXI (Rice yellow dwarf group)</taxon>
    </lineage>
</organism>
<dbReference type="Proteomes" id="UP000070069">
    <property type="component" value="Unassembled WGS sequence"/>
</dbReference>
<protein>
    <recommendedName>
        <fullName evidence="5">Transmembrane protein</fullName>
    </recommendedName>
</protein>
<dbReference type="RefSeq" id="WP_066540496.1">
    <property type="nucleotide sequence ID" value="NZ_LTBM01000010.1"/>
</dbReference>
<keyword evidence="2" id="KW-1133">Transmembrane helix</keyword>
<dbReference type="OrthoDB" id="386237at2"/>
<dbReference type="PATRIC" id="fig|203274.3.peg.478"/>
<evidence type="ECO:0000256" key="2">
    <source>
        <dbReference type="SAM" id="Phobius"/>
    </source>
</evidence>
<proteinExistence type="predicted"/>
<keyword evidence="2" id="KW-0812">Transmembrane</keyword>
<keyword evidence="1" id="KW-0175">Coiled coil</keyword>
<keyword evidence="2" id="KW-0472">Membrane</keyword>
<evidence type="ECO:0000256" key="1">
    <source>
        <dbReference type="SAM" id="Coils"/>
    </source>
</evidence>
<name>A0A139JQB6_9MOLU</name>
<gene>
    <name evidence="3" type="ORF">AXA84_0323</name>
</gene>
<evidence type="ECO:0000313" key="3">
    <source>
        <dbReference type="EMBL" id="KXT29171.1"/>
    </source>
</evidence>
<dbReference type="EMBL" id="LTBM01000010">
    <property type="protein sequence ID" value="KXT29171.1"/>
    <property type="molecule type" value="Genomic_DNA"/>
</dbReference>
<reference evidence="3 4" key="1">
    <citation type="submission" date="2016-02" db="EMBL/GenBank/DDBJ databases">
        <title>A draft genome sequence of Candidatus Phytoplasma oryzae strain Mbita1, the causative agent of Napier Grass stunt disease in Kenya.</title>
        <authorList>
            <person name="Fischer A."/>
            <person name="Santa-Cruz I."/>
            <person name="Wambua L."/>
            <person name="Olds C."/>
            <person name="Midega C."/>
            <person name="Dickinson M."/>
            <person name="Kawicha P."/>
            <person name="Khan Z."/>
            <person name="Masiga D."/>
            <person name="Jores J."/>
            <person name="Bernd S."/>
        </authorList>
    </citation>
    <scope>NUCLEOTIDE SEQUENCE [LARGE SCALE GENOMIC DNA]</scope>
    <source>
        <strain evidence="3">Mbita1</strain>
    </source>
</reference>
<accession>A0A139JQB6</accession>
<feature type="transmembrane region" description="Helical" evidence="2">
    <location>
        <begin position="49"/>
        <end position="65"/>
    </location>
</feature>
<dbReference type="AlphaFoldDB" id="A0A139JQB6"/>
<comment type="caution">
    <text evidence="3">The sequence shown here is derived from an EMBL/GenBank/DDBJ whole genome shotgun (WGS) entry which is preliminary data.</text>
</comment>
<feature type="coiled-coil region" evidence="1">
    <location>
        <begin position="117"/>
        <end position="179"/>
    </location>
</feature>
<feature type="transmembrane region" description="Helical" evidence="2">
    <location>
        <begin position="21"/>
        <end position="43"/>
    </location>
</feature>
<evidence type="ECO:0008006" key="5">
    <source>
        <dbReference type="Google" id="ProtNLM"/>
    </source>
</evidence>